<dbReference type="Pfam" id="PF03909">
    <property type="entry name" value="BSD"/>
    <property type="match status" value="1"/>
</dbReference>
<dbReference type="InterPro" id="IPR035925">
    <property type="entry name" value="BSD_dom_sf"/>
</dbReference>
<proteinExistence type="predicted"/>
<keyword evidence="4" id="KW-1185">Reference proteome</keyword>
<dbReference type="GO" id="GO:0045202">
    <property type="term" value="C:synapse"/>
    <property type="evidence" value="ECO:0007669"/>
    <property type="project" value="TreeGrafter"/>
</dbReference>
<dbReference type="PANTHER" id="PTHR16019:SF6">
    <property type="entry name" value="SYNAPSE-ASSOCIATED PROTEIN 1"/>
    <property type="match status" value="1"/>
</dbReference>
<evidence type="ECO:0000259" key="2">
    <source>
        <dbReference type="PROSITE" id="PS50858"/>
    </source>
</evidence>
<dbReference type="EMBL" id="OU963866">
    <property type="protein sequence ID" value="CAH0390696.1"/>
    <property type="molecule type" value="Genomic_DNA"/>
</dbReference>
<dbReference type="SUPFAM" id="SSF140383">
    <property type="entry name" value="BSD domain-like"/>
    <property type="match status" value="1"/>
</dbReference>
<organism evidence="3 4">
    <name type="scientific">Bemisia tabaci</name>
    <name type="common">Sweetpotato whitefly</name>
    <name type="synonym">Aleurodes tabaci</name>
    <dbReference type="NCBI Taxonomy" id="7038"/>
    <lineage>
        <taxon>Eukaryota</taxon>
        <taxon>Metazoa</taxon>
        <taxon>Ecdysozoa</taxon>
        <taxon>Arthropoda</taxon>
        <taxon>Hexapoda</taxon>
        <taxon>Insecta</taxon>
        <taxon>Pterygota</taxon>
        <taxon>Neoptera</taxon>
        <taxon>Paraneoptera</taxon>
        <taxon>Hemiptera</taxon>
        <taxon>Sternorrhyncha</taxon>
        <taxon>Aleyrodoidea</taxon>
        <taxon>Aleyrodidae</taxon>
        <taxon>Aleyrodinae</taxon>
        <taxon>Bemisia</taxon>
    </lineage>
</organism>
<dbReference type="AlphaFoldDB" id="A0A9P0AGI6"/>
<sequence>MDDSILGEFNKEQESFIKEKEGKGSDGAAVPPWVGCPNEENLKQECLSLSTDRRNFVRPPPAGVDFEFDFESFYPVAQAILAVDPELEKMRFELVPKVINEENFWRNYFYRVSLICQANELSSMAQEGQQNAANASQDADEPNVYVDYSTSKRSQQIVNDSSTEFVSDSLAASSQDLEEVRENMRKLGIDTTSANEEEWEKELEAELQEYEVVSEQQKQNTAIPSKWESQIEDMLESESRDLK</sequence>
<gene>
    <name evidence="3" type="ORF">BEMITA_LOCUS9398</name>
</gene>
<dbReference type="GO" id="GO:0048172">
    <property type="term" value="P:regulation of short-term neuronal synaptic plasticity"/>
    <property type="evidence" value="ECO:0007669"/>
    <property type="project" value="TreeGrafter"/>
</dbReference>
<accession>A0A9P0AGI6</accession>
<name>A0A9P0AGI6_BEMTA</name>
<dbReference type="Proteomes" id="UP001152759">
    <property type="component" value="Chromosome 5"/>
</dbReference>
<dbReference type="InterPro" id="IPR005607">
    <property type="entry name" value="BSD_dom"/>
</dbReference>
<dbReference type="Gene3D" id="1.10.3970.10">
    <property type="entry name" value="BSD domain"/>
    <property type="match status" value="1"/>
</dbReference>
<evidence type="ECO:0000256" key="1">
    <source>
        <dbReference type="SAM" id="MobiDB-lite"/>
    </source>
</evidence>
<dbReference type="GO" id="GO:0038203">
    <property type="term" value="P:TORC2 signaling"/>
    <property type="evidence" value="ECO:0007669"/>
    <property type="project" value="TreeGrafter"/>
</dbReference>
<protein>
    <recommendedName>
        <fullName evidence="2">BSD domain-containing protein</fullName>
    </recommendedName>
</protein>
<feature type="compositionally biased region" description="Polar residues" evidence="1">
    <location>
        <begin position="214"/>
        <end position="223"/>
    </location>
</feature>
<dbReference type="SMART" id="SM00751">
    <property type="entry name" value="BSD"/>
    <property type="match status" value="1"/>
</dbReference>
<feature type="region of interest" description="Disordered" evidence="1">
    <location>
        <begin position="214"/>
        <end position="243"/>
    </location>
</feature>
<evidence type="ECO:0000313" key="4">
    <source>
        <dbReference type="Proteomes" id="UP001152759"/>
    </source>
</evidence>
<dbReference type="InterPro" id="IPR051494">
    <property type="entry name" value="BSD_domain-containing"/>
</dbReference>
<feature type="domain" description="BSD" evidence="2">
    <location>
        <begin position="64"/>
        <end position="116"/>
    </location>
</feature>
<dbReference type="PANTHER" id="PTHR16019">
    <property type="entry name" value="SYNAPSE-ASSOCIATED PROTEIN"/>
    <property type="match status" value="1"/>
</dbReference>
<dbReference type="GO" id="GO:0005634">
    <property type="term" value="C:nucleus"/>
    <property type="evidence" value="ECO:0007669"/>
    <property type="project" value="TreeGrafter"/>
</dbReference>
<evidence type="ECO:0000313" key="3">
    <source>
        <dbReference type="EMBL" id="CAH0390696.1"/>
    </source>
</evidence>
<reference evidence="3" key="1">
    <citation type="submission" date="2021-12" db="EMBL/GenBank/DDBJ databases">
        <authorList>
            <person name="King R."/>
        </authorList>
    </citation>
    <scope>NUCLEOTIDE SEQUENCE</scope>
</reference>
<dbReference type="GO" id="GO:0005794">
    <property type="term" value="C:Golgi apparatus"/>
    <property type="evidence" value="ECO:0007669"/>
    <property type="project" value="TreeGrafter"/>
</dbReference>
<dbReference type="PROSITE" id="PS50858">
    <property type="entry name" value="BSD"/>
    <property type="match status" value="1"/>
</dbReference>